<dbReference type="EMBL" id="JADCUA010000008">
    <property type="protein sequence ID" value="KAH9837582.1"/>
    <property type="molecule type" value="Genomic_DNA"/>
</dbReference>
<feature type="transmembrane region" description="Helical" evidence="2">
    <location>
        <begin position="122"/>
        <end position="142"/>
    </location>
</feature>
<gene>
    <name evidence="3" type="ORF">C8Q71DRAFT_550375</name>
</gene>
<keyword evidence="2" id="KW-1133">Transmembrane helix</keyword>
<dbReference type="Proteomes" id="UP000814176">
    <property type="component" value="Unassembled WGS sequence"/>
</dbReference>
<feature type="region of interest" description="Disordered" evidence="1">
    <location>
        <begin position="1"/>
        <end position="38"/>
    </location>
</feature>
<sequence>MCHYKPDGITLKPDAVHPASQGRAPSPPLGSPEPGVLGREPQSIVRARTTVVIACQTVANTGQPMPRDAHILPLSLAPTSYSQLLRMPCTGTHTAPVMTPHSPWRSILGHAHHHRNASSIRFVVTHTLLCVMLVLTFVSLFHKLVLCSLLLRWWDQCEAGRLRSR</sequence>
<comment type="caution">
    <text evidence="3">The sequence shown here is derived from an EMBL/GenBank/DDBJ whole genome shotgun (WGS) entry which is preliminary data.</text>
</comment>
<dbReference type="GeneID" id="72000020"/>
<name>A0ABQ8KIF5_9APHY</name>
<evidence type="ECO:0000313" key="4">
    <source>
        <dbReference type="Proteomes" id="UP000814176"/>
    </source>
</evidence>
<keyword evidence="2" id="KW-0472">Membrane</keyword>
<protein>
    <submittedName>
        <fullName evidence="3">Uncharacterized protein</fullName>
    </submittedName>
</protein>
<organism evidence="3 4">
    <name type="scientific">Rhodofomes roseus</name>
    <dbReference type="NCBI Taxonomy" id="34475"/>
    <lineage>
        <taxon>Eukaryota</taxon>
        <taxon>Fungi</taxon>
        <taxon>Dikarya</taxon>
        <taxon>Basidiomycota</taxon>
        <taxon>Agaricomycotina</taxon>
        <taxon>Agaricomycetes</taxon>
        <taxon>Polyporales</taxon>
        <taxon>Rhodofomes</taxon>
    </lineage>
</organism>
<evidence type="ECO:0000313" key="3">
    <source>
        <dbReference type="EMBL" id="KAH9837582.1"/>
    </source>
</evidence>
<accession>A0ABQ8KIF5</accession>
<proteinExistence type="predicted"/>
<evidence type="ECO:0000256" key="2">
    <source>
        <dbReference type="SAM" id="Phobius"/>
    </source>
</evidence>
<keyword evidence="2" id="KW-0812">Transmembrane</keyword>
<reference evidence="3 4" key="1">
    <citation type="journal article" date="2021" name="Environ. Microbiol.">
        <title>Gene family expansions and transcriptome signatures uncover fungal adaptations to wood decay.</title>
        <authorList>
            <person name="Hage H."/>
            <person name="Miyauchi S."/>
            <person name="Viragh M."/>
            <person name="Drula E."/>
            <person name="Min B."/>
            <person name="Chaduli D."/>
            <person name="Navarro D."/>
            <person name="Favel A."/>
            <person name="Norest M."/>
            <person name="Lesage-Meessen L."/>
            <person name="Balint B."/>
            <person name="Merenyi Z."/>
            <person name="de Eugenio L."/>
            <person name="Morin E."/>
            <person name="Martinez A.T."/>
            <person name="Baldrian P."/>
            <person name="Stursova M."/>
            <person name="Martinez M.J."/>
            <person name="Novotny C."/>
            <person name="Magnuson J.K."/>
            <person name="Spatafora J.W."/>
            <person name="Maurice S."/>
            <person name="Pangilinan J."/>
            <person name="Andreopoulos W."/>
            <person name="LaButti K."/>
            <person name="Hundley H."/>
            <person name="Na H."/>
            <person name="Kuo A."/>
            <person name="Barry K."/>
            <person name="Lipzen A."/>
            <person name="Henrissat B."/>
            <person name="Riley R."/>
            <person name="Ahrendt S."/>
            <person name="Nagy L.G."/>
            <person name="Grigoriev I.V."/>
            <person name="Martin F."/>
            <person name="Rosso M.N."/>
        </authorList>
    </citation>
    <scope>NUCLEOTIDE SEQUENCE [LARGE SCALE GENOMIC DNA]</scope>
    <source>
        <strain evidence="3 4">CIRM-BRFM 1785</strain>
    </source>
</reference>
<keyword evidence="4" id="KW-1185">Reference proteome</keyword>
<dbReference type="RefSeq" id="XP_047779620.1">
    <property type="nucleotide sequence ID" value="XM_047919288.1"/>
</dbReference>
<evidence type="ECO:0000256" key="1">
    <source>
        <dbReference type="SAM" id="MobiDB-lite"/>
    </source>
</evidence>